<dbReference type="Gene3D" id="3.40.190.10">
    <property type="entry name" value="Periplasmic binding protein-like II"/>
    <property type="match status" value="4"/>
</dbReference>
<dbReference type="InterPro" id="IPR023346">
    <property type="entry name" value="Lysozyme-like_dom_sf"/>
</dbReference>
<dbReference type="InterPro" id="IPR008258">
    <property type="entry name" value="Transglycosylase_SLT_dom_1"/>
</dbReference>
<name>A0ABQ6LYK2_9GAMM</name>
<evidence type="ECO:0000313" key="8">
    <source>
        <dbReference type="Proteomes" id="UP001224392"/>
    </source>
</evidence>
<organism evidence="7 8">
    <name type="scientific">Biformimicrobium ophioploci</name>
    <dbReference type="NCBI Taxonomy" id="3036711"/>
    <lineage>
        <taxon>Bacteria</taxon>
        <taxon>Pseudomonadati</taxon>
        <taxon>Pseudomonadota</taxon>
        <taxon>Gammaproteobacteria</taxon>
        <taxon>Cellvibrionales</taxon>
        <taxon>Microbulbiferaceae</taxon>
        <taxon>Biformimicrobium</taxon>
    </lineage>
</organism>
<protein>
    <recommendedName>
        <fullName evidence="6">Solute-binding protein family 3/N-terminal domain-containing protein</fullName>
    </recommendedName>
</protein>
<comment type="similarity">
    <text evidence="2">Belongs to the bacterial solute-binding protein 3 family.</text>
</comment>
<keyword evidence="3" id="KW-0732">Signal</keyword>
<dbReference type="Pfam" id="PF00497">
    <property type="entry name" value="SBP_bac_3"/>
    <property type="match status" value="2"/>
</dbReference>
<evidence type="ECO:0000256" key="4">
    <source>
        <dbReference type="ARBA" id="ARBA00023237"/>
    </source>
</evidence>
<feature type="region of interest" description="Disordered" evidence="5">
    <location>
        <begin position="1"/>
        <end position="105"/>
    </location>
</feature>
<feature type="domain" description="Solute-binding protein family 3/N-terminal" evidence="6">
    <location>
        <begin position="153"/>
        <end position="372"/>
    </location>
</feature>
<accession>A0ABQ6LYK2</accession>
<dbReference type="CDD" id="cd13403">
    <property type="entry name" value="MLTF-like"/>
    <property type="match status" value="1"/>
</dbReference>
<evidence type="ECO:0000256" key="1">
    <source>
        <dbReference type="ARBA" id="ARBA00004339"/>
    </source>
</evidence>
<gene>
    <name evidence="7" type="ORF">MNKW57_15040</name>
</gene>
<proteinExistence type="inferred from homology"/>
<evidence type="ECO:0000259" key="6">
    <source>
        <dbReference type="SMART" id="SM00062"/>
    </source>
</evidence>
<comment type="caution">
    <text evidence="7">The sequence shown here is derived from an EMBL/GenBank/DDBJ whole genome shotgun (WGS) entry which is preliminary data.</text>
</comment>
<dbReference type="SUPFAM" id="SSF53955">
    <property type="entry name" value="Lysozyme-like"/>
    <property type="match status" value="1"/>
</dbReference>
<dbReference type="SMART" id="SM00062">
    <property type="entry name" value="PBPb"/>
    <property type="match status" value="2"/>
</dbReference>
<dbReference type="Pfam" id="PF01464">
    <property type="entry name" value="SLT"/>
    <property type="match status" value="1"/>
</dbReference>
<feature type="compositionally biased region" description="Basic and acidic residues" evidence="5">
    <location>
        <begin position="54"/>
        <end position="85"/>
    </location>
</feature>
<reference evidence="7 8" key="1">
    <citation type="submission" date="2023-04" db="EMBL/GenBank/DDBJ databases">
        <title>Marinobulbifer ophiurae gen. nov., sp. Nov., isolate from tissue of brittle star Ophioplocus japonicus.</title>
        <authorList>
            <person name="Kawano K."/>
            <person name="Sawayama S."/>
            <person name="Nakagawa S."/>
        </authorList>
    </citation>
    <scope>NUCLEOTIDE SEQUENCE [LARGE SCALE GENOMIC DNA]</scope>
    <source>
        <strain evidence="7 8">NKW57</strain>
    </source>
</reference>
<dbReference type="PANTHER" id="PTHR35936:SF32">
    <property type="entry name" value="MEMBRANE-BOUND LYTIC MUREIN TRANSGLYCOSYLASE F"/>
    <property type="match status" value="1"/>
</dbReference>
<evidence type="ECO:0000313" key="7">
    <source>
        <dbReference type="EMBL" id="GMG87183.1"/>
    </source>
</evidence>
<keyword evidence="4" id="KW-0472">Membrane</keyword>
<evidence type="ECO:0000256" key="5">
    <source>
        <dbReference type="SAM" id="MobiDB-lite"/>
    </source>
</evidence>
<dbReference type="Proteomes" id="UP001224392">
    <property type="component" value="Unassembled WGS sequence"/>
</dbReference>
<comment type="subcellular location">
    <subcellularLocation>
        <location evidence="1">Cell outer membrane</location>
        <topology evidence="1">Peripheral membrane protein</topology>
    </subcellularLocation>
</comment>
<dbReference type="CDD" id="cd01009">
    <property type="entry name" value="PBP2_YfhD_N"/>
    <property type="match status" value="1"/>
</dbReference>
<dbReference type="InterPro" id="IPR001638">
    <property type="entry name" value="Solute-binding_3/MltF_N"/>
</dbReference>
<dbReference type="EMBL" id="BSYJ01000003">
    <property type="protein sequence ID" value="GMG87183.1"/>
    <property type="molecule type" value="Genomic_DNA"/>
</dbReference>
<dbReference type="Gene3D" id="1.10.530.10">
    <property type="match status" value="1"/>
</dbReference>
<keyword evidence="4" id="KW-0998">Cell outer membrane</keyword>
<evidence type="ECO:0000256" key="2">
    <source>
        <dbReference type="ARBA" id="ARBA00010333"/>
    </source>
</evidence>
<evidence type="ECO:0000256" key="3">
    <source>
        <dbReference type="ARBA" id="ARBA00022729"/>
    </source>
</evidence>
<sequence length="844" mass="96647">MTAAISCAPDRPPEDSGAAPDVRSTMNTESRATDETPGATEPEQAQPADTADTGIEKEPVAKEENQTEKAKDKSAVKDPESKPDLPEMVLPETTPHTGAYRHANPDNAPNSAYLLNSELFDDLGPKGFEVYLLDRFENYEEFGDLEALKKRGKLRILVDAYSMSALHRGATQQDIEIEEARKIAEELGLFPVFLLVNTFSDLVPALLAGKGDLIANNLTITEDRLYKIDFSYPTISTRVVLVSRKDEPEVKKDAPLRGKILTITAGTSYEAFGESLRERHSGMVLTHSPRNFVDLAIDVALEHSDFTMLDEHIFDLVKQYRDDLKVNKRYPQQQLLAWGIRKNSPDLLKAINQHVRQRLLTYGRVDRYIGDLKGIKQRGVLRVLLRNRTGVYHMWKGRIMGFEYNTLKDFADYLGVRLDVEVAPANEKLIPMLLEGKGDIVANFMAITERRKKMGVAFSDPYHSAKVGIVARKDDMINSVEDLQGRTIHIRKSSSHYPIVMELKKQYPTIKVQLAPEEMETVQIIDRVAEGKYDLTMSDNHIVQLERTWRDDIHFALDLDHDHDHGWIVRDGNDELLAALNKFLTEKEVRSDLATRIKRYFKNPKRSRPEITKLKDDGSISPYDDLVKKYAEPADFDWRLITAQMFQESMFDPKAKSWVGARGLMQVMPATGRQVGISNLFDPENSVKAGIKYMDWLYRKFDSKGITPENMMWFTLASYNAGLGHVYDAQDLAEQKGWDRKIWFDNVEKAMLLLSDPKYYKRARYGYARGTEPVQYVQKISERFRSYVKLLDAHQRNKEAIGYLRFHGLLFSWQWLLEKDIARRNVAEQKYRSEEKAMTRFPGS</sequence>
<dbReference type="PANTHER" id="PTHR35936">
    <property type="entry name" value="MEMBRANE-BOUND LYTIC MUREIN TRANSGLYCOSYLASE F"/>
    <property type="match status" value="1"/>
</dbReference>
<feature type="domain" description="Solute-binding protein family 3/N-terminal" evidence="6">
    <location>
        <begin position="380"/>
        <end position="604"/>
    </location>
</feature>
<keyword evidence="8" id="KW-1185">Reference proteome</keyword>
<dbReference type="SUPFAM" id="SSF53850">
    <property type="entry name" value="Periplasmic binding protein-like II"/>
    <property type="match status" value="2"/>
</dbReference>